<feature type="binding site" evidence="6">
    <location>
        <position position="76"/>
    </location>
    <ligand>
        <name>S-adenosyl-L-methionine</name>
        <dbReference type="ChEBI" id="CHEBI:59789"/>
    </ligand>
</feature>
<dbReference type="CDD" id="cd02440">
    <property type="entry name" value="AdoMet_MTases"/>
    <property type="match status" value="1"/>
</dbReference>
<evidence type="ECO:0000256" key="5">
    <source>
        <dbReference type="ARBA" id="ARBA00022691"/>
    </source>
</evidence>
<dbReference type="Proteomes" id="UP000198817">
    <property type="component" value="Unassembled WGS sequence"/>
</dbReference>
<dbReference type="PIRSF" id="PIRSF003078">
    <property type="entry name" value="GidB"/>
    <property type="match status" value="1"/>
</dbReference>
<dbReference type="AlphaFoldDB" id="A0A1I7HS91"/>
<dbReference type="InterPro" id="IPR003682">
    <property type="entry name" value="rRNA_ssu_MeTfrase_G"/>
</dbReference>
<comment type="similarity">
    <text evidence="6">Belongs to the methyltransferase superfamily. RNA methyltransferase RsmG family.</text>
</comment>
<reference evidence="7 8" key="1">
    <citation type="submission" date="2016-10" db="EMBL/GenBank/DDBJ databases">
        <authorList>
            <person name="de Groot N.N."/>
        </authorList>
    </citation>
    <scope>NUCLEOTIDE SEQUENCE [LARGE SCALE GENOMIC DNA]</scope>
    <source>
        <strain evidence="7 8">KHGC13</strain>
    </source>
</reference>
<keyword evidence="2 6" id="KW-0698">rRNA processing</keyword>
<dbReference type="PANTHER" id="PTHR31760">
    <property type="entry name" value="S-ADENOSYL-L-METHIONINE-DEPENDENT METHYLTRANSFERASES SUPERFAMILY PROTEIN"/>
    <property type="match status" value="1"/>
</dbReference>
<evidence type="ECO:0000313" key="7">
    <source>
        <dbReference type="EMBL" id="SFU63622.1"/>
    </source>
</evidence>
<dbReference type="Gene3D" id="3.40.50.150">
    <property type="entry name" value="Vaccinia Virus protein VP39"/>
    <property type="match status" value="1"/>
</dbReference>
<dbReference type="Pfam" id="PF02527">
    <property type="entry name" value="GidB"/>
    <property type="match status" value="1"/>
</dbReference>
<accession>A0A1I7HS91</accession>
<comment type="caution">
    <text evidence="6">Lacks conserved residue(s) required for the propagation of feature annotation.</text>
</comment>
<keyword evidence="1 6" id="KW-0963">Cytoplasm</keyword>
<keyword evidence="3 6" id="KW-0489">Methyltransferase</keyword>
<evidence type="ECO:0000256" key="6">
    <source>
        <dbReference type="HAMAP-Rule" id="MF_00074"/>
    </source>
</evidence>
<evidence type="ECO:0000256" key="1">
    <source>
        <dbReference type="ARBA" id="ARBA00022490"/>
    </source>
</evidence>
<evidence type="ECO:0000256" key="4">
    <source>
        <dbReference type="ARBA" id="ARBA00022679"/>
    </source>
</evidence>
<dbReference type="OrthoDB" id="9808773at2"/>
<comment type="function">
    <text evidence="6">Specifically methylates the N7 position of a guanine in 16S rRNA.</text>
</comment>
<dbReference type="GO" id="GO:0070043">
    <property type="term" value="F:rRNA (guanine-N7-)-methyltransferase activity"/>
    <property type="evidence" value="ECO:0007669"/>
    <property type="project" value="UniProtKB-UniRule"/>
</dbReference>
<dbReference type="RefSeq" id="WP_090471769.1">
    <property type="nucleotide sequence ID" value="NZ_FOWF01000023.1"/>
</dbReference>
<dbReference type="EMBL" id="FPBT01000023">
    <property type="protein sequence ID" value="SFU63622.1"/>
    <property type="molecule type" value="Genomic_DNA"/>
</dbReference>
<evidence type="ECO:0000256" key="2">
    <source>
        <dbReference type="ARBA" id="ARBA00022552"/>
    </source>
</evidence>
<feature type="binding site" evidence="6">
    <location>
        <position position="146"/>
    </location>
    <ligand>
        <name>S-adenosyl-L-methionine</name>
        <dbReference type="ChEBI" id="CHEBI:59789"/>
    </ligand>
</feature>
<dbReference type="GO" id="GO:0005829">
    <property type="term" value="C:cytosol"/>
    <property type="evidence" value="ECO:0007669"/>
    <property type="project" value="TreeGrafter"/>
</dbReference>
<comment type="subcellular location">
    <subcellularLocation>
        <location evidence="6">Cytoplasm</location>
    </subcellularLocation>
</comment>
<keyword evidence="4 6" id="KW-0808">Transferase</keyword>
<evidence type="ECO:0000256" key="3">
    <source>
        <dbReference type="ARBA" id="ARBA00022603"/>
    </source>
</evidence>
<keyword evidence="8" id="KW-1185">Reference proteome</keyword>
<feature type="binding site" evidence="6">
    <location>
        <position position="81"/>
    </location>
    <ligand>
        <name>S-adenosyl-L-methionine</name>
        <dbReference type="ChEBI" id="CHEBI:59789"/>
    </ligand>
</feature>
<keyword evidence="5 6" id="KW-0949">S-adenosyl-L-methionine</keyword>
<dbReference type="SUPFAM" id="SSF53335">
    <property type="entry name" value="S-adenosyl-L-methionine-dependent methyltransferases"/>
    <property type="match status" value="1"/>
</dbReference>
<dbReference type="PANTHER" id="PTHR31760:SF0">
    <property type="entry name" value="S-ADENOSYL-L-METHIONINE-DEPENDENT METHYLTRANSFERASES SUPERFAMILY PROTEIN"/>
    <property type="match status" value="1"/>
</dbReference>
<dbReference type="InterPro" id="IPR029063">
    <property type="entry name" value="SAM-dependent_MTases_sf"/>
</dbReference>
<dbReference type="HAMAP" id="MF_00074">
    <property type="entry name" value="16SrRNA_methyltr_G"/>
    <property type="match status" value="1"/>
</dbReference>
<sequence>MSDLLNTAFEKIHITLDEAQHDKLLSYMEGILEYNRNINLTSITDPEEFVMKHYVDSAVICQLKEYQNAEKIIDMGTGGGFPGIPLAAVSPEKRFTLADSLKKRLNVIENLCGRIGIANVETVHGRAEDIGRNPAFRKQYDLCVSRAVANLSVLAEYCLPLVKTGGYFIAYKGPDIEEELGAAKKAIRILGGKTDRVEELHTEMFHHNLIVIRKVSETPSRYPRRAGTPGKSPIR</sequence>
<dbReference type="FunFam" id="3.40.50.150:FF:000041">
    <property type="entry name" value="Ribosomal RNA small subunit methyltransferase G"/>
    <property type="match status" value="1"/>
</dbReference>
<feature type="binding site" evidence="6">
    <location>
        <begin position="127"/>
        <end position="128"/>
    </location>
    <ligand>
        <name>S-adenosyl-L-methionine</name>
        <dbReference type="ChEBI" id="CHEBI:59789"/>
    </ligand>
</feature>
<dbReference type="EC" id="2.1.1.-" evidence="6"/>
<organism evidence="7 8">
    <name type="scientific">Eubacterium pyruvativorans</name>
    <dbReference type="NCBI Taxonomy" id="155865"/>
    <lineage>
        <taxon>Bacteria</taxon>
        <taxon>Bacillati</taxon>
        <taxon>Bacillota</taxon>
        <taxon>Clostridia</taxon>
        <taxon>Eubacteriales</taxon>
        <taxon>Eubacteriaceae</taxon>
        <taxon>Eubacterium</taxon>
    </lineage>
</organism>
<dbReference type="NCBIfam" id="TIGR00138">
    <property type="entry name" value="rsmG_gidB"/>
    <property type="match status" value="1"/>
</dbReference>
<gene>
    <name evidence="6" type="primary">rsmG</name>
    <name evidence="7" type="ORF">SAMN05216508_12313</name>
</gene>
<name>A0A1I7HS91_9FIRM</name>
<protein>
    <recommendedName>
        <fullName evidence="6">Ribosomal RNA small subunit methyltransferase G</fullName>
        <ecNumber evidence="6">2.1.1.-</ecNumber>
    </recommendedName>
    <alternativeName>
        <fullName evidence="6">16S rRNA 7-methylguanosine methyltransferase</fullName>
        <shortName evidence="6">16S rRNA m7G methyltransferase</shortName>
    </alternativeName>
</protein>
<dbReference type="STRING" id="155865.SAMN05216515_12312"/>
<evidence type="ECO:0000313" key="8">
    <source>
        <dbReference type="Proteomes" id="UP000198817"/>
    </source>
</evidence>
<proteinExistence type="inferred from homology"/>